<name>A0A1M6MVD3_9BACT</name>
<keyword evidence="2" id="KW-1185">Reference proteome</keyword>
<evidence type="ECO:0000313" key="2">
    <source>
        <dbReference type="Proteomes" id="UP000184050"/>
    </source>
</evidence>
<proteinExistence type="predicted"/>
<organism evidence="1 2">
    <name type="scientific">Tangfeifania diversioriginum</name>
    <dbReference type="NCBI Taxonomy" id="1168035"/>
    <lineage>
        <taxon>Bacteria</taxon>
        <taxon>Pseudomonadati</taxon>
        <taxon>Bacteroidota</taxon>
        <taxon>Bacteroidia</taxon>
        <taxon>Marinilabiliales</taxon>
        <taxon>Prolixibacteraceae</taxon>
        <taxon>Tangfeifania</taxon>
    </lineage>
</organism>
<evidence type="ECO:0000313" key="1">
    <source>
        <dbReference type="EMBL" id="SHJ87468.1"/>
    </source>
</evidence>
<dbReference type="AlphaFoldDB" id="A0A1M6MVD3"/>
<dbReference type="EMBL" id="FQZE01000036">
    <property type="protein sequence ID" value="SHJ87468.1"/>
    <property type="molecule type" value="Genomic_DNA"/>
</dbReference>
<gene>
    <name evidence="1" type="ORF">SAMN05444280_13629</name>
</gene>
<dbReference type="RefSeq" id="WP_073172891.1">
    <property type="nucleotide sequence ID" value="NZ_FQZE01000036.1"/>
</dbReference>
<dbReference type="STRING" id="1168035.SAMN05444280_13629"/>
<dbReference type="Proteomes" id="UP000184050">
    <property type="component" value="Unassembled WGS sequence"/>
</dbReference>
<reference evidence="1 2" key="1">
    <citation type="submission" date="2016-11" db="EMBL/GenBank/DDBJ databases">
        <authorList>
            <person name="Jaros S."/>
            <person name="Januszkiewicz K."/>
            <person name="Wedrychowicz H."/>
        </authorList>
    </citation>
    <scope>NUCLEOTIDE SEQUENCE [LARGE SCALE GENOMIC DNA]</scope>
    <source>
        <strain evidence="1 2">DSM 27063</strain>
    </source>
</reference>
<sequence length="458" mass="51322">MHAKHSLITLIFLSIIYFSNGQDLPLSYSYTGESPVFESSGNLISIYHDENFAVLQSHPESDQPDFVPVNQWEYNLTGNFSENPLLVTGEINGQKFLVEEERARKFEEGITFDREEGAMKLYSITYSNLNVNFSSWKNDAAVQGLETKHVTLTAEVLATIQNSGGTEDKLKGTFEHEIWITPEIPFSPAAYNLLINTDTPGLFIEPQNYEITNERPWLTIGDEIYNELSRELKNKGMIVKMVSSYRYTKNDTEYQQESGKMELKNVNRDANTTFQPNGIPVVSEVLYKKMNEASRYAQTRNGKAADAGDFKIALKNQGNYTGNAFFHSTNQFFALRTQTQTPKGDTLKLVLLKIDTQLPSTGKQKLSGSAIESIRTQMRHGPPEGFTQQFFVGGTLKNGKETLYFISPAKGSLTLDAVSNKAISGAFNLELNSAKITDNKVKKTLENLEGEFEAVVLN</sequence>
<accession>A0A1M6MVD3</accession>
<protein>
    <submittedName>
        <fullName evidence="1">Uncharacterized protein</fullName>
    </submittedName>
</protein>